<organism evidence="2 3">
    <name type="scientific">Virgisporangium aliadipatigenens</name>
    <dbReference type="NCBI Taxonomy" id="741659"/>
    <lineage>
        <taxon>Bacteria</taxon>
        <taxon>Bacillati</taxon>
        <taxon>Actinomycetota</taxon>
        <taxon>Actinomycetes</taxon>
        <taxon>Micromonosporales</taxon>
        <taxon>Micromonosporaceae</taxon>
        <taxon>Virgisporangium</taxon>
    </lineage>
</organism>
<name>A0A8J4DNM4_9ACTN</name>
<dbReference type="InterPro" id="IPR020843">
    <property type="entry name" value="ER"/>
</dbReference>
<dbReference type="EMBL" id="BOPF01000002">
    <property type="protein sequence ID" value="GIJ43662.1"/>
    <property type="molecule type" value="Genomic_DNA"/>
</dbReference>
<accession>A0A8J4DNM4</accession>
<reference evidence="2" key="1">
    <citation type="submission" date="2021-01" db="EMBL/GenBank/DDBJ databases">
        <title>Whole genome shotgun sequence of Virgisporangium aliadipatigenens NBRC 105644.</title>
        <authorList>
            <person name="Komaki H."/>
            <person name="Tamura T."/>
        </authorList>
    </citation>
    <scope>NUCLEOTIDE SEQUENCE</scope>
    <source>
        <strain evidence="2">NBRC 105644</strain>
    </source>
</reference>
<protein>
    <submittedName>
        <fullName evidence="2">Zinc-binding dehydrogenase</fullName>
    </submittedName>
</protein>
<dbReference type="Gene3D" id="3.40.50.720">
    <property type="entry name" value="NAD(P)-binding Rossmann-like Domain"/>
    <property type="match status" value="1"/>
</dbReference>
<dbReference type="SUPFAM" id="SSF50129">
    <property type="entry name" value="GroES-like"/>
    <property type="match status" value="1"/>
</dbReference>
<evidence type="ECO:0000313" key="3">
    <source>
        <dbReference type="Proteomes" id="UP000619260"/>
    </source>
</evidence>
<dbReference type="SMART" id="SM00829">
    <property type="entry name" value="PKS_ER"/>
    <property type="match status" value="1"/>
</dbReference>
<dbReference type="Proteomes" id="UP000619260">
    <property type="component" value="Unassembled WGS sequence"/>
</dbReference>
<proteinExistence type="predicted"/>
<dbReference type="Gene3D" id="3.90.180.10">
    <property type="entry name" value="Medium-chain alcohol dehydrogenases, catalytic domain"/>
    <property type="match status" value="1"/>
</dbReference>
<dbReference type="SUPFAM" id="SSF51735">
    <property type="entry name" value="NAD(P)-binding Rossmann-fold domains"/>
    <property type="match status" value="1"/>
</dbReference>
<dbReference type="PANTHER" id="PTHR43677">
    <property type="entry name" value="SHORT-CHAIN DEHYDROGENASE/REDUCTASE"/>
    <property type="match status" value="1"/>
</dbReference>
<dbReference type="InterPro" id="IPR036291">
    <property type="entry name" value="NAD(P)-bd_dom_sf"/>
</dbReference>
<sequence length="307" mass="31510">MVVTSFGATPTYQEFREPEAAEGESVVTVHAAPLSPIVRKLAAGTHYTSGAAAGFVPGVDGVGVDENGRRVYFLFPKAPFGSMAQRSLVATGSTVPVPPEMPSERAATVAAAGLASWVALTRRAPLHGGETVLVVGATGAAGGMALRTARHLGAGRVVAVGRDPARLARLDADARIGLDGGADAALRAEFDRGVDVVLDFVWGAPAERVLRAATEGRGSRTGEPRLRYVQLGNDAGAEIPLRADTLRGSGLELLGSGVGSVAVADLVAGAAELLAAGFDAPYTAVPLRDAERVWNADPAVRHILVPE</sequence>
<comment type="caution">
    <text evidence="2">The sequence shown here is derived from an EMBL/GenBank/DDBJ whole genome shotgun (WGS) entry which is preliminary data.</text>
</comment>
<dbReference type="InterPro" id="IPR051397">
    <property type="entry name" value="Zn-ADH-like_protein"/>
</dbReference>
<dbReference type="AlphaFoldDB" id="A0A8J4DNM4"/>
<evidence type="ECO:0000259" key="1">
    <source>
        <dbReference type="SMART" id="SM00829"/>
    </source>
</evidence>
<feature type="domain" description="Enoyl reductase (ER)" evidence="1">
    <location>
        <begin position="7"/>
        <end position="305"/>
    </location>
</feature>
<dbReference type="GO" id="GO:0016491">
    <property type="term" value="F:oxidoreductase activity"/>
    <property type="evidence" value="ECO:0007669"/>
    <property type="project" value="InterPro"/>
</dbReference>
<dbReference type="InterPro" id="IPR011032">
    <property type="entry name" value="GroES-like_sf"/>
</dbReference>
<evidence type="ECO:0000313" key="2">
    <source>
        <dbReference type="EMBL" id="GIJ43662.1"/>
    </source>
</evidence>
<dbReference type="PANTHER" id="PTHR43677:SF11">
    <property type="entry name" value="ZINC-CONTAINING ALCOHOL DEHYDROGENASE"/>
    <property type="match status" value="1"/>
</dbReference>
<gene>
    <name evidence="2" type="ORF">Val02_05480</name>
</gene>
<keyword evidence="3" id="KW-1185">Reference proteome</keyword>